<feature type="compositionally biased region" description="Low complexity" evidence="9">
    <location>
        <begin position="1045"/>
        <end position="1058"/>
    </location>
</feature>
<feature type="region of interest" description="Disordered" evidence="9">
    <location>
        <begin position="614"/>
        <end position="634"/>
    </location>
</feature>
<feature type="domain" description="F-BAR" evidence="11">
    <location>
        <begin position="465"/>
        <end position="562"/>
    </location>
</feature>
<feature type="compositionally biased region" description="Polar residues" evidence="9">
    <location>
        <begin position="1059"/>
        <end position="1081"/>
    </location>
</feature>
<dbReference type="Gene3D" id="1.20.1270.60">
    <property type="entry name" value="Arfaptin homology (AH) domain/BAR domain"/>
    <property type="match status" value="1"/>
</dbReference>
<dbReference type="InterPro" id="IPR036028">
    <property type="entry name" value="SH3-like_dom_sf"/>
</dbReference>
<evidence type="ECO:0000256" key="8">
    <source>
        <dbReference type="PROSITE-ProRule" id="PRU01077"/>
    </source>
</evidence>
<evidence type="ECO:0000256" key="9">
    <source>
        <dbReference type="SAM" id="MobiDB-lite"/>
    </source>
</evidence>
<feature type="region of interest" description="Disordered" evidence="9">
    <location>
        <begin position="965"/>
        <end position="1105"/>
    </location>
</feature>
<dbReference type="GO" id="GO:0016491">
    <property type="term" value="F:oxidoreductase activity"/>
    <property type="evidence" value="ECO:0007669"/>
    <property type="project" value="UniProtKB-KW"/>
</dbReference>
<comment type="caution">
    <text evidence="12">The sequence shown here is derived from an EMBL/GenBank/DDBJ whole genome shotgun (WGS) entry which is preliminary data.</text>
</comment>
<feature type="domain" description="SH3" evidence="10">
    <location>
        <begin position="1188"/>
        <end position="1248"/>
    </location>
</feature>
<feature type="compositionally biased region" description="Polar residues" evidence="9">
    <location>
        <begin position="965"/>
        <end position="985"/>
    </location>
</feature>
<dbReference type="Proteomes" id="UP000249363">
    <property type="component" value="Unassembled WGS sequence"/>
</dbReference>
<keyword evidence="3" id="KW-0963">Cytoplasm</keyword>
<proteinExistence type="predicted"/>
<keyword evidence="2 7" id="KW-0728">SH3 domain</keyword>
<dbReference type="Pfam" id="PF00248">
    <property type="entry name" value="Aldo_ket_red"/>
    <property type="match status" value="1"/>
</dbReference>
<evidence type="ECO:0000313" key="13">
    <source>
        <dbReference type="Proteomes" id="UP000249363"/>
    </source>
</evidence>
<dbReference type="GO" id="GO:0120104">
    <property type="term" value="C:mitotic actomyosin contractile ring, proximal layer"/>
    <property type="evidence" value="ECO:0007669"/>
    <property type="project" value="UniProtKB-ARBA"/>
</dbReference>
<keyword evidence="4" id="KW-0597">Phosphoprotein</keyword>
<organism evidence="12 13">
    <name type="scientific">Talaromyces amestolkiae</name>
    <dbReference type="NCBI Taxonomy" id="1196081"/>
    <lineage>
        <taxon>Eukaryota</taxon>
        <taxon>Fungi</taxon>
        <taxon>Dikarya</taxon>
        <taxon>Ascomycota</taxon>
        <taxon>Pezizomycotina</taxon>
        <taxon>Eurotiomycetes</taxon>
        <taxon>Eurotiomycetidae</taxon>
        <taxon>Eurotiales</taxon>
        <taxon>Trichocomaceae</taxon>
        <taxon>Talaromyces</taxon>
        <taxon>Talaromyces sect. Talaromyces</taxon>
    </lineage>
</organism>
<dbReference type="PRINTS" id="PR00499">
    <property type="entry name" value="P67PHOX"/>
</dbReference>
<name>A0A364KMP6_TALAM</name>
<dbReference type="InterPro" id="IPR031160">
    <property type="entry name" value="F_BAR_dom"/>
</dbReference>
<evidence type="ECO:0000256" key="7">
    <source>
        <dbReference type="PROSITE-ProRule" id="PRU00192"/>
    </source>
</evidence>
<dbReference type="STRING" id="1196081.A0A364KMP6"/>
<dbReference type="Gene3D" id="3.20.20.100">
    <property type="entry name" value="NADP-dependent oxidoreductase domain"/>
    <property type="match status" value="1"/>
</dbReference>
<dbReference type="PRINTS" id="PR00452">
    <property type="entry name" value="SH3DOMAIN"/>
</dbReference>
<dbReference type="Pfam" id="PF00018">
    <property type="entry name" value="SH3_1"/>
    <property type="match status" value="1"/>
</dbReference>
<dbReference type="InterPro" id="IPR027267">
    <property type="entry name" value="AH/BAR_dom_sf"/>
</dbReference>
<dbReference type="SMART" id="SM00055">
    <property type="entry name" value="FCH"/>
    <property type="match status" value="1"/>
</dbReference>
<reference evidence="12 13" key="1">
    <citation type="journal article" date="2017" name="Biotechnol. Biofuels">
        <title>Differential beta-glucosidase expression as a function of carbon source availability in Talaromyces amestolkiae: a genomic and proteomic approach.</title>
        <authorList>
            <person name="de Eugenio L.I."/>
            <person name="Mendez-Liter J.A."/>
            <person name="Nieto-Dominguez M."/>
            <person name="Alonso L."/>
            <person name="Gil-Munoz J."/>
            <person name="Barriuso J."/>
            <person name="Prieto A."/>
            <person name="Martinez M.J."/>
        </authorList>
    </citation>
    <scope>NUCLEOTIDE SEQUENCE [LARGE SCALE GENOMIC DNA]</scope>
    <source>
        <strain evidence="12 13">CIB</strain>
    </source>
</reference>
<dbReference type="CDD" id="cd19077">
    <property type="entry name" value="AKR_AKR8A1-2"/>
    <property type="match status" value="1"/>
</dbReference>
<dbReference type="GO" id="GO:1903475">
    <property type="term" value="P:mitotic actomyosin contractile ring assembly"/>
    <property type="evidence" value="ECO:0007669"/>
    <property type="project" value="UniProtKB-ARBA"/>
</dbReference>
<dbReference type="InterPro" id="IPR001452">
    <property type="entry name" value="SH3_domain"/>
</dbReference>
<dbReference type="OrthoDB" id="27823at2759"/>
<dbReference type="GO" id="GO:0009898">
    <property type="term" value="C:cytoplasmic side of plasma membrane"/>
    <property type="evidence" value="ECO:0007669"/>
    <property type="project" value="TreeGrafter"/>
</dbReference>
<dbReference type="RefSeq" id="XP_040729318.1">
    <property type="nucleotide sequence ID" value="XM_040880901.1"/>
</dbReference>
<dbReference type="GO" id="GO:0005543">
    <property type="term" value="F:phospholipid binding"/>
    <property type="evidence" value="ECO:0007669"/>
    <property type="project" value="UniProtKB-ARBA"/>
</dbReference>
<evidence type="ECO:0000256" key="4">
    <source>
        <dbReference type="ARBA" id="ARBA00022553"/>
    </source>
</evidence>
<dbReference type="PANTHER" id="PTHR23065">
    <property type="entry name" value="PROLINE-SERINE-THREONINE PHOSPHATASE INTERACTING PROTEIN 1"/>
    <property type="match status" value="1"/>
</dbReference>
<dbReference type="SUPFAM" id="SSF103657">
    <property type="entry name" value="BAR/IMD domain-like"/>
    <property type="match status" value="1"/>
</dbReference>
<evidence type="ECO:0000256" key="2">
    <source>
        <dbReference type="ARBA" id="ARBA00022443"/>
    </source>
</evidence>
<gene>
    <name evidence="12" type="ORF">BHQ10_000813</name>
</gene>
<protein>
    <recommendedName>
        <fullName evidence="14">SH3 domain-containing protein</fullName>
    </recommendedName>
</protein>
<sequence>MPSINGKEVGPIGFGLMGLTWRANPCSQEQAFKAMRTALRNGCNFWNGGEFYGTPEYNSLVLLERYFEEYPEDAPKIALSIKGGINPQTGRSVGSPDNTRRTLDDSLAQLKGRKKLDLFEFARRDPNVPFETTFGTMDRMRAETIHEAVKVAKVSAVEVELSMFSTEVLENGVAAACAQYGIPLIAYSPIGRGMLTGQIKKIEDIPADSRLRHFPRFQPSNFEINLQLVAQVEQMAQTGACTPAQLAINWVRALQRRSGMPTIIPIPGATTAERVAENSVVIDLTDEEMAEIDATLAKFTTAGELPCPGPHQHRVTPSTRWSKLRNTETLESIEGQFIMPGTMVDGPTVSMSFANNFWGKDDAGVIPLLERMHNAKVTCDEVKSFYNTRAAIEDEYARKLLALCRKSLGSNETGTLRVSLDVVRGETEAIAKAHAAISQQMKSELEEPLAAFAGGYLAQGHMVMGQEERKNKAKLEKTQIQLASNSNEYEAAVKVLQETTGRWNKEWKAACDKFQDLEEERLDFTKSSLWAYANIASTVCVSDDASCEKIRVSLEGCEVEKDIGSFIQDRGTGQEIPDAPRFINFARGDINDTSSEASDEDNYSVAQFQRAINPAFRSSSPQPSTYESHHDPSSELAAQMGLPNLATTESREAAMNPQRSSPQPMPQSQPAQPVQPIQTAQSPQPVQPSPLDLRRGGQLPPNYDPHQHGEIGNVPHNSYPTDGMTMFCRTGPASERSSATSAYRPSSREDNASDISNPTSFSSQEPPSGKQSPVKQPTNGVAIPGMTPEKQIQKKRSAFFSNSPFRRKSRHDKDRQSQSYSRSPTKPTYKQPSPEPPRSTSPEPVDPRANFQLNIGNNVFDVASPDKMPAQASQPPEDDLDPIARALADLKGVGKPSAGRVSADRYHGIATPAPSATSSTYGNTGNADAPPPSYNEPTKRLDAPQPAFTSAQMQKTTQKYVGQAQNMFGGSNSPQKGSTRPQASAQEVARSRSPAPSFGGPQRTTTRAAPAQDIPRARSPAPTLRRSASPQPAPGPVDTRANQYSTGAGAQGGSASRAPTTYQSRNYNVRNTQSPTTNTRPGSDRGYSPQQYSRHASPVEATRPISPRPAFAQETRPASANGMELQLSGGHVESYRGGYDSYNGRGGQNAGRPQSMYYGNGADSVSRSRSKSITVADPGRHLSRDGRPILHFARALYSYNAAIPEELGFSKGDILAVLRLQDDGWWEAEVTGSRGHPGLVPSNYLQSI</sequence>
<feature type="region of interest" description="Disordered" evidence="9">
    <location>
        <begin position="910"/>
        <end position="943"/>
    </location>
</feature>
<dbReference type="InterPro" id="IPR023210">
    <property type="entry name" value="NADP_OxRdtase_dom"/>
</dbReference>
<dbReference type="CDD" id="cd00174">
    <property type="entry name" value="SH3"/>
    <property type="match status" value="1"/>
</dbReference>
<evidence type="ECO:0008006" key="14">
    <source>
        <dbReference type="Google" id="ProtNLM"/>
    </source>
</evidence>
<feature type="compositionally biased region" description="Polar residues" evidence="9">
    <location>
        <begin position="914"/>
        <end position="926"/>
    </location>
</feature>
<dbReference type="PROSITE" id="PS51741">
    <property type="entry name" value="F_BAR"/>
    <property type="match status" value="1"/>
</dbReference>
<keyword evidence="6" id="KW-0206">Cytoskeleton</keyword>
<dbReference type="PROSITE" id="PS50002">
    <property type="entry name" value="SH3"/>
    <property type="match status" value="1"/>
</dbReference>
<feature type="compositionally biased region" description="Polar residues" evidence="9">
    <location>
        <begin position="735"/>
        <end position="744"/>
    </location>
</feature>
<dbReference type="SMART" id="SM00326">
    <property type="entry name" value="SH3"/>
    <property type="match status" value="1"/>
</dbReference>
<dbReference type="FunFam" id="2.30.30.40:FF:000164">
    <property type="entry name" value="Cell division control protein"/>
    <property type="match status" value="1"/>
</dbReference>
<dbReference type="PANTHER" id="PTHR23065:SF7">
    <property type="entry name" value="NOSTRIN, ISOFORM H"/>
    <property type="match status" value="1"/>
</dbReference>
<keyword evidence="8" id="KW-0175">Coiled coil</keyword>
<comment type="subcellular location">
    <subcellularLocation>
        <location evidence="1">Cytoplasm</location>
        <location evidence="1">Cytoskeleton</location>
    </subcellularLocation>
</comment>
<dbReference type="InterPro" id="IPR036812">
    <property type="entry name" value="NAD(P)_OxRdtase_dom_sf"/>
</dbReference>
<dbReference type="InterPro" id="IPR001060">
    <property type="entry name" value="FCH_dom"/>
</dbReference>
<evidence type="ECO:0000259" key="11">
    <source>
        <dbReference type="PROSITE" id="PS51741"/>
    </source>
</evidence>
<evidence type="ECO:0000256" key="1">
    <source>
        <dbReference type="ARBA" id="ARBA00004245"/>
    </source>
</evidence>
<dbReference type="GO" id="GO:0106006">
    <property type="term" value="F:cytoskeletal protein-membrane anchor activity"/>
    <property type="evidence" value="ECO:0007669"/>
    <property type="project" value="UniProtKB-ARBA"/>
</dbReference>
<evidence type="ECO:0000256" key="6">
    <source>
        <dbReference type="ARBA" id="ARBA00023212"/>
    </source>
</evidence>
<dbReference type="Pfam" id="PF00611">
    <property type="entry name" value="FCH"/>
    <property type="match status" value="1"/>
</dbReference>
<dbReference type="Gene3D" id="2.30.30.40">
    <property type="entry name" value="SH3 Domains"/>
    <property type="match status" value="1"/>
</dbReference>
<accession>A0A364KMP6</accession>
<feature type="compositionally biased region" description="Low complexity" evidence="9">
    <location>
        <begin position="657"/>
        <end position="678"/>
    </location>
</feature>
<feature type="region of interest" description="Disordered" evidence="9">
    <location>
        <begin position="650"/>
        <end position="880"/>
    </location>
</feature>
<dbReference type="SUPFAM" id="SSF50044">
    <property type="entry name" value="SH3-domain"/>
    <property type="match status" value="1"/>
</dbReference>
<evidence type="ECO:0000256" key="3">
    <source>
        <dbReference type="ARBA" id="ARBA00022490"/>
    </source>
</evidence>
<evidence type="ECO:0000256" key="5">
    <source>
        <dbReference type="ARBA" id="ARBA00023002"/>
    </source>
</evidence>
<evidence type="ECO:0000259" key="10">
    <source>
        <dbReference type="PROSITE" id="PS50002"/>
    </source>
</evidence>
<dbReference type="EMBL" id="MIKG01000001">
    <property type="protein sequence ID" value="RAO64801.1"/>
    <property type="molecule type" value="Genomic_DNA"/>
</dbReference>
<dbReference type="GeneID" id="63790030"/>
<dbReference type="SUPFAM" id="SSF51430">
    <property type="entry name" value="NAD(P)-linked oxidoreductase"/>
    <property type="match status" value="1"/>
</dbReference>
<feature type="compositionally biased region" description="Polar residues" evidence="9">
    <location>
        <begin position="817"/>
        <end position="831"/>
    </location>
</feature>
<feature type="compositionally biased region" description="Polar residues" evidence="9">
    <location>
        <begin position="616"/>
        <end position="626"/>
    </location>
</feature>
<feature type="compositionally biased region" description="Polar residues" evidence="9">
    <location>
        <begin position="753"/>
        <end position="779"/>
    </location>
</feature>
<keyword evidence="5" id="KW-0560">Oxidoreductase</keyword>
<dbReference type="AlphaFoldDB" id="A0A364KMP6"/>
<evidence type="ECO:0000313" key="12">
    <source>
        <dbReference type="EMBL" id="RAO64801.1"/>
    </source>
</evidence>
<keyword evidence="13" id="KW-1185">Reference proteome</keyword>